<evidence type="ECO:0000313" key="12">
    <source>
        <dbReference type="Proteomes" id="UP000799423"/>
    </source>
</evidence>
<dbReference type="PROSITE" id="PS00623">
    <property type="entry name" value="GMC_OXRED_1"/>
    <property type="match status" value="1"/>
</dbReference>
<evidence type="ECO:0000259" key="10">
    <source>
        <dbReference type="PROSITE" id="PS00624"/>
    </source>
</evidence>
<keyword evidence="5" id="KW-0560">Oxidoreductase</keyword>
<dbReference type="OrthoDB" id="269227at2759"/>
<feature type="domain" description="Glucose-methanol-choline oxidoreductase N-terminal" evidence="10">
    <location>
        <begin position="301"/>
        <end position="315"/>
    </location>
</feature>
<keyword evidence="4 7" id="KW-0274">FAD</keyword>
<dbReference type="Gene3D" id="3.30.560.10">
    <property type="entry name" value="Glucose Oxidase, domain 3"/>
    <property type="match status" value="1"/>
</dbReference>
<feature type="chain" id="PRO_5025583660" evidence="8">
    <location>
        <begin position="17"/>
        <end position="602"/>
    </location>
</feature>
<keyword evidence="3 7" id="KW-0285">Flavoprotein</keyword>
<dbReference type="InterPro" id="IPR000172">
    <property type="entry name" value="GMC_OxRdtase_N"/>
</dbReference>
<keyword evidence="8" id="KW-0732">Signal</keyword>
<dbReference type="PROSITE" id="PS00624">
    <property type="entry name" value="GMC_OXRED_2"/>
    <property type="match status" value="1"/>
</dbReference>
<comment type="similarity">
    <text evidence="2 7">Belongs to the GMC oxidoreductase family.</text>
</comment>
<evidence type="ECO:0000256" key="2">
    <source>
        <dbReference type="ARBA" id="ARBA00010790"/>
    </source>
</evidence>
<evidence type="ECO:0000256" key="4">
    <source>
        <dbReference type="ARBA" id="ARBA00022827"/>
    </source>
</evidence>
<dbReference type="InterPro" id="IPR036188">
    <property type="entry name" value="FAD/NAD-bd_sf"/>
</dbReference>
<dbReference type="GO" id="GO:0016614">
    <property type="term" value="F:oxidoreductase activity, acting on CH-OH group of donors"/>
    <property type="evidence" value="ECO:0007669"/>
    <property type="project" value="InterPro"/>
</dbReference>
<feature type="active site" description="Proton acceptor" evidence="6">
    <location>
        <position position="578"/>
    </location>
</feature>
<dbReference type="Proteomes" id="UP000799423">
    <property type="component" value="Unassembled WGS sequence"/>
</dbReference>
<feature type="active site" description="Proton donor" evidence="6">
    <location>
        <position position="535"/>
    </location>
</feature>
<name>A0A6A7B955_9PLEO</name>
<dbReference type="PIRSF" id="PIRSF000137">
    <property type="entry name" value="Alcohol_oxidase"/>
    <property type="match status" value="1"/>
</dbReference>
<dbReference type="Pfam" id="PF05199">
    <property type="entry name" value="GMC_oxred_C"/>
    <property type="match status" value="1"/>
</dbReference>
<dbReference type="InterPro" id="IPR007867">
    <property type="entry name" value="GMC_OxRtase_C"/>
</dbReference>
<evidence type="ECO:0000256" key="8">
    <source>
        <dbReference type="SAM" id="SignalP"/>
    </source>
</evidence>
<dbReference type="Pfam" id="PF00732">
    <property type="entry name" value="GMC_oxred_N"/>
    <property type="match status" value="1"/>
</dbReference>
<comment type="cofactor">
    <cofactor evidence="1">
        <name>FAD</name>
        <dbReference type="ChEBI" id="CHEBI:57692"/>
    </cofactor>
</comment>
<dbReference type="PANTHER" id="PTHR11552">
    <property type="entry name" value="GLUCOSE-METHANOL-CHOLINE GMC OXIDOREDUCTASE"/>
    <property type="match status" value="1"/>
</dbReference>
<dbReference type="PANTHER" id="PTHR11552:SF201">
    <property type="entry name" value="GLUCOSE-METHANOL-CHOLINE OXIDOREDUCTASE N-TERMINAL DOMAIN-CONTAINING PROTEIN"/>
    <property type="match status" value="1"/>
</dbReference>
<dbReference type="InterPro" id="IPR027424">
    <property type="entry name" value="Glucose_Oxidase_domain_2"/>
</dbReference>
<proteinExistence type="inferred from homology"/>
<reference evidence="11" key="1">
    <citation type="submission" date="2020-01" db="EMBL/GenBank/DDBJ databases">
        <authorList>
            <consortium name="DOE Joint Genome Institute"/>
            <person name="Haridas S."/>
            <person name="Albert R."/>
            <person name="Binder M."/>
            <person name="Bloem J."/>
            <person name="Labutti K."/>
            <person name="Salamov A."/>
            <person name="Andreopoulos B."/>
            <person name="Baker S.E."/>
            <person name="Barry K."/>
            <person name="Bills G."/>
            <person name="Bluhm B.H."/>
            <person name="Cannon C."/>
            <person name="Castanera R."/>
            <person name="Culley D.E."/>
            <person name="Daum C."/>
            <person name="Ezra D."/>
            <person name="Gonzalez J.B."/>
            <person name="Henrissat B."/>
            <person name="Kuo A."/>
            <person name="Liang C."/>
            <person name="Lipzen A."/>
            <person name="Lutzoni F."/>
            <person name="Magnuson J."/>
            <person name="Mondo S."/>
            <person name="Nolan M."/>
            <person name="Ohm R."/>
            <person name="Pangilinan J."/>
            <person name="Park H.-J."/>
            <person name="Ramirez L."/>
            <person name="Alfaro M."/>
            <person name="Sun H."/>
            <person name="Tritt A."/>
            <person name="Yoshinaga Y."/>
            <person name="Zwiers L.-H."/>
            <person name="Turgeon B.G."/>
            <person name="Goodwin S.B."/>
            <person name="Spatafora J.W."/>
            <person name="Crous P.W."/>
            <person name="Grigoriev I.V."/>
        </authorList>
    </citation>
    <scope>NUCLEOTIDE SEQUENCE</scope>
    <source>
        <strain evidence="11">IPT5</strain>
    </source>
</reference>
<gene>
    <name evidence="11" type="ORF">T440DRAFT_467180</name>
</gene>
<feature type="domain" description="Glucose-methanol-choline oxidoreductase N-terminal" evidence="9">
    <location>
        <begin position="104"/>
        <end position="127"/>
    </location>
</feature>
<dbReference type="AlphaFoldDB" id="A0A6A7B955"/>
<dbReference type="SUPFAM" id="SSF54373">
    <property type="entry name" value="FAD-linked reductases, C-terminal domain"/>
    <property type="match status" value="1"/>
</dbReference>
<evidence type="ECO:0000256" key="1">
    <source>
        <dbReference type="ARBA" id="ARBA00001974"/>
    </source>
</evidence>
<evidence type="ECO:0000256" key="6">
    <source>
        <dbReference type="PIRSR" id="PIRSR000137-1"/>
    </source>
</evidence>
<feature type="signal peptide" evidence="8">
    <location>
        <begin position="1"/>
        <end position="16"/>
    </location>
</feature>
<dbReference type="Gene3D" id="4.10.450.10">
    <property type="entry name" value="Glucose Oxidase, domain 2"/>
    <property type="match status" value="1"/>
</dbReference>
<evidence type="ECO:0000256" key="3">
    <source>
        <dbReference type="ARBA" id="ARBA00022630"/>
    </source>
</evidence>
<organism evidence="11 12">
    <name type="scientific">Plenodomus tracheiphilus IPT5</name>
    <dbReference type="NCBI Taxonomy" id="1408161"/>
    <lineage>
        <taxon>Eukaryota</taxon>
        <taxon>Fungi</taxon>
        <taxon>Dikarya</taxon>
        <taxon>Ascomycota</taxon>
        <taxon>Pezizomycotina</taxon>
        <taxon>Dothideomycetes</taxon>
        <taxon>Pleosporomycetidae</taxon>
        <taxon>Pleosporales</taxon>
        <taxon>Pleosporineae</taxon>
        <taxon>Leptosphaeriaceae</taxon>
        <taxon>Plenodomus</taxon>
    </lineage>
</organism>
<evidence type="ECO:0000313" key="11">
    <source>
        <dbReference type="EMBL" id="KAF2851924.1"/>
    </source>
</evidence>
<accession>A0A6A7B955</accession>
<keyword evidence="12" id="KW-1185">Reference proteome</keyword>
<dbReference type="EMBL" id="MU006300">
    <property type="protein sequence ID" value="KAF2851924.1"/>
    <property type="molecule type" value="Genomic_DNA"/>
</dbReference>
<sequence>MLLYLALFYLLQLTAATCSPTTYDFLIIGGGPAGLIVANRLSANPNVTVAVIEAGDSALSNPNVTTVPKSLLEYGQGFSTSIEWGYRTAPQKYTSNKTLPYWAGRGLGGSTLINGMTYLRAEKAQIDAWENLGNEGWNWENIYEGYYRAQEGFQTPSEEQQRDGASYEMDAHGTSGQLDVAFTPYLQGQNAFQIISGTTRALGIPLNLEANDGLMRGTNTWPMTLNISGPSREDAARAWIYPIVDLRPNLHVFLNTTATRIVWDDVRSSPAGIVAKAVEVITPANVTKNLHARREVIISAGSIRSPALLEHSGVGNAALLESLGIKTILSHPTVGSNLQDQPANGIVYASSTNWTGYPTFVTYLTASDLFGADLSSIAAELRSNLSAYVAVIVADYAQDGFTPKMQEQLLKHQLDLVFTPSSTVPLAEILWAPTGTSIIAQFWNLLPFSRGSIHIASENPLVPPKINPNFLQLPIDVYVEAAIGIRVREFFATAPLSEHVTAEVTPGFDIVPANASWRSESWAQWIKESYGGNSHPVSTCAMMSEELGGVVNKDGQLYGAKNVRIVDASVFPTQISGHLSATVYAIAGRIADAIQKRPWSEK</sequence>
<dbReference type="InterPro" id="IPR012132">
    <property type="entry name" value="GMC_OxRdtase"/>
</dbReference>
<dbReference type="GO" id="GO:0050660">
    <property type="term" value="F:flavin adenine dinucleotide binding"/>
    <property type="evidence" value="ECO:0007669"/>
    <property type="project" value="InterPro"/>
</dbReference>
<evidence type="ECO:0000256" key="5">
    <source>
        <dbReference type="ARBA" id="ARBA00023002"/>
    </source>
</evidence>
<evidence type="ECO:0000256" key="7">
    <source>
        <dbReference type="RuleBase" id="RU003968"/>
    </source>
</evidence>
<dbReference type="Gene3D" id="3.50.50.60">
    <property type="entry name" value="FAD/NAD(P)-binding domain"/>
    <property type="match status" value="1"/>
</dbReference>
<dbReference type="SUPFAM" id="SSF51905">
    <property type="entry name" value="FAD/NAD(P)-binding domain"/>
    <property type="match status" value="1"/>
</dbReference>
<evidence type="ECO:0000259" key="9">
    <source>
        <dbReference type="PROSITE" id="PS00623"/>
    </source>
</evidence>
<protein>
    <submittedName>
        <fullName evidence="11">GMC oxidoreductase</fullName>
    </submittedName>
</protein>